<reference evidence="2" key="2">
    <citation type="submission" date="2022-03" db="EMBL/GenBank/DDBJ databases">
        <title>Draft title - Genomic analysis of global carrot germplasm unveils the trajectory of domestication and the origin of high carotenoid orange carrot.</title>
        <authorList>
            <person name="Iorizzo M."/>
            <person name="Ellison S."/>
            <person name="Senalik D."/>
            <person name="Macko-Podgorni A."/>
            <person name="Grzebelus D."/>
            <person name="Bostan H."/>
            <person name="Rolling W."/>
            <person name="Curaba J."/>
            <person name="Simon P."/>
        </authorList>
    </citation>
    <scope>NUCLEOTIDE SEQUENCE</scope>
    <source>
        <tissue evidence="2">Leaf</tissue>
    </source>
</reference>
<keyword evidence="3" id="KW-1185">Reference proteome</keyword>
<dbReference type="Proteomes" id="UP000077755">
    <property type="component" value="Chromosome 8"/>
</dbReference>
<protein>
    <submittedName>
        <fullName evidence="2">Uncharacterized protein</fullName>
    </submittedName>
</protein>
<name>A0A175YN17_DAUCS</name>
<evidence type="ECO:0000313" key="2">
    <source>
        <dbReference type="EMBL" id="WOH11841.1"/>
    </source>
</evidence>
<dbReference type="Gramene" id="KZM84498">
    <property type="protein sequence ID" value="KZM84498"/>
    <property type="gene ID" value="DCAR_028080"/>
</dbReference>
<dbReference type="EMBL" id="CP093350">
    <property type="protein sequence ID" value="WOH11841.1"/>
    <property type="molecule type" value="Genomic_DNA"/>
</dbReference>
<gene>
    <name evidence="2" type="ORF">DCAR_0831337</name>
</gene>
<evidence type="ECO:0000256" key="1">
    <source>
        <dbReference type="SAM" id="MobiDB-lite"/>
    </source>
</evidence>
<evidence type="ECO:0000313" key="3">
    <source>
        <dbReference type="Proteomes" id="UP000077755"/>
    </source>
</evidence>
<dbReference type="AlphaFoldDB" id="A0A175YN17"/>
<organism evidence="2 3">
    <name type="scientific">Daucus carota subsp. sativus</name>
    <name type="common">Carrot</name>
    <dbReference type="NCBI Taxonomy" id="79200"/>
    <lineage>
        <taxon>Eukaryota</taxon>
        <taxon>Viridiplantae</taxon>
        <taxon>Streptophyta</taxon>
        <taxon>Embryophyta</taxon>
        <taxon>Tracheophyta</taxon>
        <taxon>Spermatophyta</taxon>
        <taxon>Magnoliopsida</taxon>
        <taxon>eudicotyledons</taxon>
        <taxon>Gunneridae</taxon>
        <taxon>Pentapetalae</taxon>
        <taxon>asterids</taxon>
        <taxon>campanulids</taxon>
        <taxon>Apiales</taxon>
        <taxon>Apiaceae</taxon>
        <taxon>Apioideae</taxon>
        <taxon>Scandiceae</taxon>
        <taxon>Daucinae</taxon>
        <taxon>Daucus</taxon>
        <taxon>Daucus sect. Daucus</taxon>
    </lineage>
</organism>
<feature type="compositionally biased region" description="Polar residues" evidence="1">
    <location>
        <begin position="142"/>
        <end position="152"/>
    </location>
</feature>
<reference evidence="2" key="1">
    <citation type="journal article" date="2016" name="Nat. Genet.">
        <title>A high-quality carrot genome assembly provides new insights into carotenoid accumulation and asterid genome evolution.</title>
        <authorList>
            <person name="Iorizzo M."/>
            <person name="Ellison S."/>
            <person name="Senalik D."/>
            <person name="Zeng P."/>
            <person name="Satapoomin P."/>
            <person name="Huang J."/>
            <person name="Bowman M."/>
            <person name="Iovene M."/>
            <person name="Sanseverino W."/>
            <person name="Cavagnaro P."/>
            <person name="Yildiz M."/>
            <person name="Macko-Podgorni A."/>
            <person name="Moranska E."/>
            <person name="Grzebelus E."/>
            <person name="Grzebelus D."/>
            <person name="Ashrafi H."/>
            <person name="Zheng Z."/>
            <person name="Cheng S."/>
            <person name="Spooner D."/>
            <person name="Van Deynze A."/>
            <person name="Simon P."/>
        </authorList>
    </citation>
    <scope>NUCLEOTIDE SEQUENCE</scope>
    <source>
        <tissue evidence="2">Leaf</tissue>
    </source>
</reference>
<feature type="region of interest" description="Disordered" evidence="1">
    <location>
        <begin position="113"/>
        <end position="160"/>
    </location>
</feature>
<proteinExistence type="predicted"/>
<accession>A0A175YN17</accession>
<feature type="compositionally biased region" description="Polar residues" evidence="1">
    <location>
        <begin position="113"/>
        <end position="132"/>
    </location>
</feature>
<feature type="region of interest" description="Disordered" evidence="1">
    <location>
        <begin position="51"/>
        <end position="76"/>
    </location>
</feature>
<sequence length="245" mass="28132">MITLFYQSVEEIFAAIHFLHQGTVFLPQSRTSLCFSLLLFLSEENHDQQGYKALKRRKTTKKPNEENVSAKPLESGSLQSTFQSTDQLIRTPVTDRSTSYASYCYASQTQQTSKPVQTSPCPSTFESVNESPRTPFRDRTNVSRNGKNAQHQQKPKCKAKQNKWEDVPLNAWSRNLFDQEYSQNHTNNSSVVYDENCEETRFKNATVTDDDIFDVEDSYDSIDDSCDDEIVEQTTPGSYHVFIKF</sequence>